<dbReference type="InterPro" id="IPR027911">
    <property type="entry name" value="DUF4604"/>
</dbReference>
<evidence type="ECO:0000256" key="1">
    <source>
        <dbReference type="SAM" id="MobiDB-lite"/>
    </source>
</evidence>
<name>A0A0E9N7D1_SAICN</name>
<feature type="domain" description="DUF4604" evidence="2">
    <location>
        <begin position="5"/>
        <end position="171"/>
    </location>
</feature>
<evidence type="ECO:0000313" key="4">
    <source>
        <dbReference type="Proteomes" id="UP000033140"/>
    </source>
</evidence>
<protein>
    <recommendedName>
        <fullName evidence="2">DUF4604 domain-containing protein</fullName>
    </recommendedName>
</protein>
<evidence type="ECO:0000313" key="3">
    <source>
        <dbReference type="EMBL" id="GAO45842.1"/>
    </source>
</evidence>
<feature type="region of interest" description="Disordered" evidence="1">
    <location>
        <begin position="110"/>
        <end position="155"/>
    </location>
</feature>
<accession>A0A0E9N7D1</accession>
<reference evidence="3 4" key="1">
    <citation type="journal article" date="2011" name="J. Gen. Appl. Microbiol.">
        <title>Draft genome sequencing of the enigmatic yeast Saitoella complicata.</title>
        <authorList>
            <person name="Nishida H."/>
            <person name="Hamamoto M."/>
            <person name="Sugiyama J."/>
        </authorList>
    </citation>
    <scope>NUCLEOTIDE SEQUENCE [LARGE SCALE GENOMIC DNA]</scope>
    <source>
        <strain evidence="3 4">NRRL Y-17804</strain>
    </source>
</reference>
<feature type="compositionally biased region" description="Basic and acidic residues" evidence="1">
    <location>
        <begin position="66"/>
        <end position="88"/>
    </location>
</feature>
<reference evidence="3 4" key="2">
    <citation type="journal article" date="2014" name="J. Gen. Appl. Microbiol.">
        <title>The early diverging ascomycetous budding yeast Saitoella complicata has three histone deacetylases belonging to the Clr6, Hos2, and Rpd3 lineages.</title>
        <authorList>
            <person name="Nishida H."/>
            <person name="Matsumoto T."/>
            <person name="Kondo S."/>
            <person name="Hamamoto M."/>
            <person name="Yoshikawa H."/>
        </authorList>
    </citation>
    <scope>NUCLEOTIDE SEQUENCE [LARGE SCALE GENOMIC DNA]</scope>
    <source>
        <strain evidence="3 4">NRRL Y-17804</strain>
    </source>
</reference>
<sequence>MPKFQLEYEQETPKFLRILKGEQQAEVQQKHIKPPQLDSDDEQDDDAPQVVMLKGKKARYLDEDESQRALKGEKVAKPLKNAETEDKALTSSAVPAPSFTKRAKDAALTRKGLVVSSGAEKRKRPDTNIGLAGEKQENGAPKEETERAPVKAAKKAKGKAGKVTLSFDDEDAAFVEGTAVLGTYSILLLKANHDACRPCSTRARKADALHALRCSSLRASVTAG</sequence>
<proteinExistence type="predicted"/>
<dbReference type="EMBL" id="BACD03000001">
    <property type="protein sequence ID" value="GAO45842.1"/>
    <property type="molecule type" value="Genomic_DNA"/>
</dbReference>
<organism evidence="3 4">
    <name type="scientific">Saitoella complicata (strain BCRC 22490 / CBS 7301 / JCM 7358 / NBRC 10748 / NRRL Y-17804)</name>
    <dbReference type="NCBI Taxonomy" id="698492"/>
    <lineage>
        <taxon>Eukaryota</taxon>
        <taxon>Fungi</taxon>
        <taxon>Dikarya</taxon>
        <taxon>Ascomycota</taxon>
        <taxon>Taphrinomycotina</taxon>
        <taxon>Taphrinomycotina incertae sedis</taxon>
        <taxon>Saitoella</taxon>
    </lineage>
</organism>
<gene>
    <name evidence="3" type="ORF">G7K_0091-t1</name>
</gene>
<feature type="region of interest" description="Disordered" evidence="1">
    <location>
        <begin position="63"/>
        <end position="96"/>
    </location>
</feature>
<evidence type="ECO:0000259" key="2">
    <source>
        <dbReference type="Pfam" id="PF15377"/>
    </source>
</evidence>
<keyword evidence="4" id="KW-1185">Reference proteome</keyword>
<feature type="region of interest" description="Disordered" evidence="1">
    <location>
        <begin position="26"/>
        <end position="46"/>
    </location>
</feature>
<dbReference type="Proteomes" id="UP000033140">
    <property type="component" value="Unassembled WGS sequence"/>
</dbReference>
<dbReference type="Pfam" id="PF15377">
    <property type="entry name" value="DUF4604"/>
    <property type="match status" value="1"/>
</dbReference>
<reference evidence="3 4" key="3">
    <citation type="journal article" date="2015" name="Genome Announc.">
        <title>Draft Genome Sequence of the Archiascomycetous Yeast Saitoella complicata.</title>
        <authorList>
            <person name="Yamauchi K."/>
            <person name="Kondo S."/>
            <person name="Hamamoto M."/>
            <person name="Takahashi Y."/>
            <person name="Ogura Y."/>
            <person name="Hayashi T."/>
            <person name="Nishida H."/>
        </authorList>
    </citation>
    <scope>NUCLEOTIDE SEQUENCE [LARGE SCALE GENOMIC DNA]</scope>
    <source>
        <strain evidence="3 4">NRRL Y-17804</strain>
    </source>
</reference>
<comment type="caution">
    <text evidence="3">The sequence shown here is derived from an EMBL/GenBank/DDBJ whole genome shotgun (WGS) entry which is preliminary data.</text>
</comment>
<dbReference type="AlphaFoldDB" id="A0A0E9N7D1"/>
<feature type="compositionally biased region" description="Basic and acidic residues" evidence="1">
    <location>
        <begin position="134"/>
        <end position="149"/>
    </location>
</feature>